<keyword evidence="3" id="KW-1185">Reference proteome</keyword>
<evidence type="ECO:0000313" key="2">
    <source>
        <dbReference type="EMBL" id="TCP29267.1"/>
    </source>
</evidence>
<dbReference type="EMBL" id="SLXK01000011">
    <property type="protein sequence ID" value="TCP29267.1"/>
    <property type="molecule type" value="Genomic_DNA"/>
</dbReference>
<keyword evidence="1" id="KW-1133">Transmembrane helix</keyword>
<organism evidence="2 3">
    <name type="scientific">Scopulibacillus darangshiensis</name>
    <dbReference type="NCBI Taxonomy" id="442528"/>
    <lineage>
        <taxon>Bacteria</taxon>
        <taxon>Bacillati</taxon>
        <taxon>Bacillota</taxon>
        <taxon>Bacilli</taxon>
        <taxon>Bacillales</taxon>
        <taxon>Sporolactobacillaceae</taxon>
        <taxon>Scopulibacillus</taxon>
    </lineage>
</organism>
<dbReference type="RefSeq" id="WP_132745923.1">
    <property type="nucleotide sequence ID" value="NZ_SLXK01000011.1"/>
</dbReference>
<dbReference type="Proteomes" id="UP000295416">
    <property type="component" value="Unassembled WGS sequence"/>
</dbReference>
<proteinExistence type="predicted"/>
<protein>
    <submittedName>
        <fullName evidence="2">Uncharacterized protein</fullName>
    </submittedName>
</protein>
<feature type="transmembrane region" description="Helical" evidence="1">
    <location>
        <begin position="21"/>
        <end position="46"/>
    </location>
</feature>
<gene>
    <name evidence="2" type="ORF">EV207_11169</name>
</gene>
<reference evidence="2 3" key="1">
    <citation type="submission" date="2019-03" db="EMBL/GenBank/DDBJ databases">
        <title>Genomic Encyclopedia of Type Strains, Phase IV (KMG-IV): sequencing the most valuable type-strain genomes for metagenomic binning, comparative biology and taxonomic classification.</title>
        <authorList>
            <person name="Goeker M."/>
        </authorList>
    </citation>
    <scope>NUCLEOTIDE SEQUENCE [LARGE SCALE GENOMIC DNA]</scope>
    <source>
        <strain evidence="2 3">DSM 19377</strain>
    </source>
</reference>
<accession>A0A4R2P3S1</accession>
<evidence type="ECO:0000256" key="1">
    <source>
        <dbReference type="SAM" id="Phobius"/>
    </source>
</evidence>
<keyword evidence="1" id="KW-0472">Membrane</keyword>
<sequence>MTRVNSVQGRRNKPSKGYTKLLLLFVNTGIISGEIIPKIVGCYPLLIYDVFILIKRSGANTSDLLVSLLTDRFFS</sequence>
<comment type="caution">
    <text evidence="2">The sequence shown here is derived from an EMBL/GenBank/DDBJ whole genome shotgun (WGS) entry which is preliminary data.</text>
</comment>
<keyword evidence="1" id="KW-0812">Transmembrane</keyword>
<dbReference type="AlphaFoldDB" id="A0A4R2P3S1"/>
<evidence type="ECO:0000313" key="3">
    <source>
        <dbReference type="Proteomes" id="UP000295416"/>
    </source>
</evidence>
<name>A0A4R2P3S1_9BACL</name>